<dbReference type="PANTHER" id="PTHR30069">
    <property type="entry name" value="TONB-DEPENDENT OUTER MEMBRANE RECEPTOR"/>
    <property type="match status" value="1"/>
</dbReference>
<keyword evidence="18" id="KW-1185">Reference proteome</keyword>
<dbReference type="SUPFAM" id="SSF56935">
    <property type="entry name" value="Porins"/>
    <property type="match status" value="1"/>
</dbReference>
<evidence type="ECO:0000256" key="12">
    <source>
        <dbReference type="SAM" id="SignalP"/>
    </source>
</evidence>
<dbReference type="Proteomes" id="UP000003505">
    <property type="component" value="Unassembled WGS sequence"/>
</dbReference>
<evidence type="ECO:0000256" key="6">
    <source>
        <dbReference type="ARBA" id="ARBA00023077"/>
    </source>
</evidence>
<dbReference type="InterPro" id="IPR039426">
    <property type="entry name" value="TonB-dep_rcpt-like"/>
</dbReference>
<dbReference type="EMBL" id="ACKP02000015">
    <property type="protein sequence ID" value="EEX77743.1"/>
    <property type="molecule type" value="Genomic_DNA"/>
</dbReference>
<dbReference type="EMBL" id="CP002637">
    <property type="protein sequence ID" value="AEC00173.1"/>
    <property type="molecule type" value="Genomic_DNA"/>
</dbReference>
<evidence type="ECO:0000256" key="10">
    <source>
        <dbReference type="PROSITE-ProRule" id="PRU01360"/>
    </source>
</evidence>
<reference evidence="16 17" key="1">
    <citation type="submission" date="2009-09" db="EMBL/GenBank/DDBJ databases">
        <authorList>
            <person name="Weinstock G."/>
            <person name="Sodergren E."/>
            <person name="Clifton S."/>
            <person name="Fulton L."/>
            <person name="Fulton B."/>
            <person name="Courtney L."/>
            <person name="Fronick C."/>
            <person name="Harrison M."/>
            <person name="Strong C."/>
            <person name="Farmer C."/>
            <person name="Delahaunty K."/>
            <person name="Markovic C."/>
            <person name="Hall O."/>
            <person name="Minx P."/>
            <person name="Tomlinson C."/>
            <person name="Mitreva M."/>
            <person name="Nelson J."/>
            <person name="Hou S."/>
            <person name="Wollam A."/>
            <person name="Pepin K.H."/>
            <person name="Johnson M."/>
            <person name="Bhonagiri V."/>
            <person name="Nash W.E."/>
            <person name="Warren W."/>
            <person name="Chinwalla A."/>
            <person name="Mardis E.R."/>
            <person name="Wilson R.K."/>
        </authorList>
    </citation>
    <scope>NUCLEOTIDE SEQUENCE [LARGE SCALE GENOMIC DNA]</scope>
    <source>
        <strain evidence="16">ATCC 35185</strain>
        <strain evidence="17">ATCC 35185 / DSM 20758 / VPI D19B-28</strain>
    </source>
</reference>
<dbReference type="RefSeq" id="WP_006192269.1">
    <property type="nucleotide sequence ID" value="NC_015437.1"/>
</dbReference>
<feature type="signal peptide" evidence="12">
    <location>
        <begin position="1"/>
        <end position="26"/>
    </location>
</feature>
<gene>
    <name evidence="15" type="ordered locus">Selsp_1213</name>
    <name evidence="16" type="ORF">SELSPUOL_01020</name>
</gene>
<evidence type="ECO:0000259" key="13">
    <source>
        <dbReference type="Pfam" id="PF00593"/>
    </source>
</evidence>
<feature type="domain" description="TonB-dependent receptor-like beta-barrel" evidence="13">
    <location>
        <begin position="267"/>
        <end position="631"/>
    </location>
</feature>
<dbReference type="InterPro" id="IPR000531">
    <property type="entry name" value="Beta-barrel_TonB"/>
</dbReference>
<evidence type="ECO:0000256" key="1">
    <source>
        <dbReference type="ARBA" id="ARBA00004571"/>
    </source>
</evidence>
<evidence type="ECO:0000256" key="2">
    <source>
        <dbReference type="ARBA" id="ARBA00022448"/>
    </source>
</evidence>
<dbReference type="InterPro" id="IPR012910">
    <property type="entry name" value="Plug_dom"/>
</dbReference>
<comment type="similarity">
    <text evidence="10 11">Belongs to the TonB-dependent receptor family.</text>
</comment>
<evidence type="ECO:0000256" key="3">
    <source>
        <dbReference type="ARBA" id="ARBA00022452"/>
    </source>
</evidence>
<evidence type="ECO:0000256" key="7">
    <source>
        <dbReference type="ARBA" id="ARBA00023136"/>
    </source>
</evidence>
<dbReference type="GO" id="GO:0015344">
    <property type="term" value="F:siderophore uptake transmembrane transporter activity"/>
    <property type="evidence" value="ECO:0007669"/>
    <property type="project" value="TreeGrafter"/>
</dbReference>
<dbReference type="Pfam" id="PF00593">
    <property type="entry name" value="TonB_dep_Rec_b-barrel"/>
    <property type="match status" value="1"/>
</dbReference>
<dbReference type="InterPro" id="IPR036942">
    <property type="entry name" value="Beta-barrel_TonB_sf"/>
</dbReference>
<dbReference type="Gene3D" id="2.40.170.20">
    <property type="entry name" value="TonB-dependent receptor, beta-barrel domain"/>
    <property type="match status" value="1"/>
</dbReference>
<reference evidence="15 18" key="2">
    <citation type="submission" date="2011-04" db="EMBL/GenBank/DDBJ databases">
        <title>The complete genome of Selenomonas sputigena DSM 20758.</title>
        <authorList>
            <consortium name="US DOE Joint Genome Institute (JGI-PGF)"/>
            <person name="Lucas S."/>
            <person name="Copeland A."/>
            <person name="Lapidus A."/>
            <person name="Bruce D."/>
            <person name="Goodwin L."/>
            <person name="Pitluck S."/>
            <person name="Peters L."/>
            <person name="Kyrpides N."/>
            <person name="Mavromatis K."/>
            <person name="Ivanova N."/>
            <person name="Ovchinnikova G."/>
            <person name="Teshima H."/>
            <person name="Detter J.C."/>
            <person name="Tapia R."/>
            <person name="Han C."/>
            <person name="Land M."/>
            <person name="Hauser L."/>
            <person name="Markowitz V."/>
            <person name="Cheng J.-F."/>
            <person name="Hugenholtz P."/>
            <person name="Woyke T."/>
            <person name="Wu D."/>
            <person name="Gronow S."/>
            <person name="Wellnitz S."/>
            <person name="Schneider S."/>
            <person name="Klenk H.-P."/>
            <person name="Eisen J.A."/>
        </authorList>
    </citation>
    <scope>NUCLEOTIDE SEQUENCE [LARGE SCALE GENOMIC DNA]</scope>
    <source>
        <strain evidence="15">ATCC 35185</strain>
        <strain evidence="18">ATCC 35185 / DSM 20758 / VPI D19B-28</strain>
    </source>
</reference>
<keyword evidence="9 10" id="KW-0998">Cell outer membrane</keyword>
<keyword evidence="4 10" id="KW-0812">Transmembrane</keyword>
<keyword evidence="8 16" id="KW-0675">Receptor</keyword>
<keyword evidence="7 10" id="KW-0472">Membrane</keyword>
<keyword evidence="2 10" id="KW-0813">Transport</keyword>
<dbReference type="PANTHER" id="PTHR30069:SF29">
    <property type="entry name" value="HEMOGLOBIN AND HEMOGLOBIN-HAPTOGLOBIN-BINDING PROTEIN 1-RELATED"/>
    <property type="match status" value="1"/>
</dbReference>
<accession>C9LTK9</accession>
<organism evidence="16 17">
    <name type="scientific">Selenomonas sputigena (strain ATCC 35185 / DSM 20758 / CCUG 44933 / VPI D19B-28)</name>
    <dbReference type="NCBI Taxonomy" id="546271"/>
    <lineage>
        <taxon>Bacteria</taxon>
        <taxon>Bacillati</taxon>
        <taxon>Bacillota</taxon>
        <taxon>Negativicutes</taxon>
        <taxon>Selenomonadales</taxon>
        <taxon>Selenomonadaceae</taxon>
        <taxon>Selenomonas</taxon>
    </lineage>
</organism>
<evidence type="ECO:0000256" key="8">
    <source>
        <dbReference type="ARBA" id="ARBA00023170"/>
    </source>
</evidence>
<evidence type="ECO:0000313" key="17">
    <source>
        <dbReference type="Proteomes" id="UP000003505"/>
    </source>
</evidence>
<feature type="domain" description="TonB-dependent receptor plug" evidence="14">
    <location>
        <begin position="72"/>
        <end position="179"/>
    </location>
</feature>
<dbReference type="HOGENOM" id="CLU_008287_18_0_9"/>
<evidence type="ECO:0000256" key="4">
    <source>
        <dbReference type="ARBA" id="ARBA00022692"/>
    </source>
</evidence>
<keyword evidence="6 11" id="KW-0798">TonB box</keyword>
<dbReference type="KEGG" id="ssg:Selsp_1213"/>
<name>C9LTK9_SELS3</name>
<dbReference type="Gene3D" id="2.170.130.10">
    <property type="entry name" value="TonB-dependent receptor, plug domain"/>
    <property type="match status" value="1"/>
</dbReference>
<dbReference type="Proteomes" id="UP000011124">
    <property type="component" value="Chromosome"/>
</dbReference>
<sequence>MKGKKHLTWAVLAAIAGVSFAGEAYAAENAAAGKAAAKTTQVQEQSAETAESGGHDLPDTLVTAQRRRKSDLDTPATTTIITAKDIEKAGYRNVFEAIDQQIGSTSTSYGEAGQDFGFAAGRITLRGYDRGTLVMVNGVPMNLKNYPSTENIPAAMVERIEIVKGAASTLYGGEAMGGVINIILKKPKEGEPEFQINQTVGNYFKKSEATYMGDRIIVDVSREWSKDLSHSNGFGIDKISWVDWWVGKGKKSRVGLIAQLTEEISLNYNYMEGDITRGGIQYRKSGNTLVPTGVKYNYRYNDRRHTASLVYQGKENGIHAVLGYNYRQVDGYDYIKNQKNDSNATMDGQIFDLQKNWKIGKDSLVLGYSYKREGIDTPAKERTAVRTGNALYASYSKQFTPRFNFTLGLRGEWINDPEEDQSVFMPQFQTNYQFDRNTAWYINVGKAFQMPTVDDSFRYKNFNPTGLKPESGWTYETGIKIRRGNDLWKAAVYHMDMKNKIGWALNPATQQNYAVNKGDFRNTGFEIEYTKRFNDTWSFSLGAGFSNPEIKDPSGSKGWVQDAGRIEGLVRVDYKMKKWQGNLNLKYLGDREYTAQRYGAAQDVPDKLQLNMNVIYTAGKNDTVTLGIYNLLDRENYSNRYGNLDLPLNFRLTYAHTF</sequence>
<dbReference type="Pfam" id="PF07715">
    <property type="entry name" value="Plug"/>
    <property type="match status" value="1"/>
</dbReference>
<evidence type="ECO:0000313" key="18">
    <source>
        <dbReference type="Proteomes" id="UP000011124"/>
    </source>
</evidence>
<evidence type="ECO:0000313" key="16">
    <source>
        <dbReference type="EMBL" id="EEX77743.1"/>
    </source>
</evidence>
<comment type="subcellular location">
    <subcellularLocation>
        <location evidence="1 10">Cell outer membrane</location>
        <topology evidence="1 10">Multi-pass membrane protein</topology>
    </subcellularLocation>
</comment>
<evidence type="ECO:0000313" key="15">
    <source>
        <dbReference type="EMBL" id="AEC00173.1"/>
    </source>
</evidence>
<evidence type="ECO:0000256" key="11">
    <source>
        <dbReference type="RuleBase" id="RU003357"/>
    </source>
</evidence>
<keyword evidence="3 10" id="KW-1134">Transmembrane beta strand</keyword>
<dbReference type="AlphaFoldDB" id="C9LTK9"/>
<dbReference type="PROSITE" id="PS52016">
    <property type="entry name" value="TONB_DEPENDENT_REC_3"/>
    <property type="match status" value="1"/>
</dbReference>
<evidence type="ECO:0000256" key="9">
    <source>
        <dbReference type="ARBA" id="ARBA00023237"/>
    </source>
</evidence>
<dbReference type="InterPro" id="IPR037066">
    <property type="entry name" value="Plug_dom_sf"/>
</dbReference>
<feature type="chain" id="PRO_5010493980" evidence="12">
    <location>
        <begin position="27"/>
        <end position="658"/>
    </location>
</feature>
<keyword evidence="5 12" id="KW-0732">Signal</keyword>
<proteinExistence type="inferred from homology"/>
<dbReference type="STRING" id="546271.Selsp_1213"/>
<protein>
    <submittedName>
        <fullName evidence="15 16">TonB-dependent receptor plug</fullName>
    </submittedName>
</protein>
<dbReference type="OrthoDB" id="1631017at2"/>
<evidence type="ECO:0000256" key="5">
    <source>
        <dbReference type="ARBA" id="ARBA00022729"/>
    </source>
</evidence>
<dbReference type="eggNOG" id="COG4771">
    <property type="taxonomic scope" value="Bacteria"/>
</dbReference>
<evidence type="ECO:0000259" key="14">
    <source>
        <dbReference type="Pfam" id="PF07715"/>
    </source>
</evidence>
<dbReference type="GO" id="GO:0009279">
    <property type="term" value="C:cell outer membrane"/>
    <property type="evidence" value="ECO:0007669"/>
    <property type="project" value="UniProtKB-SubCell"/>
</dbReference>
<dbReference type="GO" id="GO:0044718">
    <property type="term" value="P:siderophore transmembrane transport"/>
    <property type="evidence" value="ECO:0007669"/>
    <property type="project" value="TreeGrafter"/>
</dbReference>